<protein>
    <recommendedName>
        <fullName evidence="2">Myb/SANT-like domain-containing protein</fullName>
    </recommendedName>
</protein>
<reference evidence="1" key="1">
    <citation type="submission" date="2013-12" db="EMBL/GenBank/DDBJ databases">
        <title>The Genome Sequence of Aphanomyces invadans NJM9701.</title>
        <authorList>
            <consortium name="The Broad Institute Genomics Platform"/>
            <person name="Russ C."/>
            <person name="Tyler B."/>
            <person name="van West P."/>
            <person name="Dieguez-Uribeondo J."/>
            <person name="Young S.K."/>
            <person name="Zeng Q."/>
            <person name="Gargeya S."/>
            <person name="Fitzgerald M."/>
            <person name="Abouelleil A."/>
            <person name="Alvarado L."/>
            <person name="Chapman S.B."/>
            <person name="Gainer-Dewar J."/>
            <person name="Goldberg J."/>
            <person name="Griggs A."/>
            <person name="Gujja S."/>
            <person name="Hansen M."/>
            <person name="Howarth C."/>
            <person name="Imamovic A."/>
            <person name="Ireland A."/>
            <person name="Larimer J."/>
            <person name="McCowan C."/>
            <person name="Murphy C."/>
            <person name="Pearson M."/>
            <person name="Poon T.W."/>
            <person name="Priest M."/>
            <person name="Roberts A."/>
            <person name="Saif S."/>
            <person name="Shea T."/>
            <person name="Sykes S."/>
            <person name="Wortman J."/>
            <person name="Nusbaum C."/>
            <person name="Birren B."/>
        </authorList>
    </citation>
    <scope>NUCLEOTIDE SEQUENCE [LARGE SCALE GENOMIC DNA]</scope>
    <source>
        <strain evidence="1">NJM9701</strain>
    </source>
</reference>
<organism evidence="1">
    <name type="scientific">Aphanomyces invadans</name>
    <dbReference type="NCBI Taxonomy" id="157072"/>
    <lineage>
        <taxon>Eukaryota</taxon>
        <taxon>Sar</taxon>
        <taxon>Stramenopiles</taxon>
        <taxon>Oomycota</taxon>
        <taxon>Saprolegniomycetes</taxon>
        <taxon>Saprolegniales</taxon>
        <taxon>Verrucalvaceae</taxon>
        <taxon>Aphanomyces</taxon>
    </lineage>
</organism>
<proteinExistence type="predicted"/>
<evidence type="ECO:0008006" key="2">
    <source>
        <dbReference type="Google" id="ProtNLM"/>
    </source>
</evidence>
<name>A0A024UPB0_9STRA</name>
<dbReference type="OrthoDB" id="74992at2759"/>
<dbReference type="AlphaFoldDB" id="A0A024UPB0"/>
<dbReference type="EMBL" id="KI913954">
    <property type="protein sequence ID" value="ETW08144.1"/>
    <property type="molecule type" value="Genomic_DNA"/>
</dbReference>
<sequence>MSSSTSLKAPPTKRAAKVKRAVTAEKSAKTVWTADMVSTLLDRRCDDFAASFELHRSAAQLSVLWGKIALAVNVQHGTNISALAAKNKYSSLKREYSAIRMAEKETGNAPPVVYPMYWDCLVSALGSKESEPRSIVQLCNTKVASITIAIFFADLNSKGFLNNRNLFFHKPKHCSTTIRVRE</sequence>
<evidence type="ECO:0000313" key="1">
    <source>
        <dbReference type="EMBL" id="ETW08144.1"/>
    </source>
</evidence>
<accession>A0A024UPB0</accession>
<dbReference type="RefSeq" id="XP_008864237.1">
    <property type="nucleotide sequence ID" value="XM_008866015.1"/>
</dbReference>
<dbReference type="VEuPathDB" id="FungiDB:H310_02484"/>
<dbReference type="eggNOG" id="ENOG502SZU6">
    <property type="taxonomic scope" value="Eukaryota"/>
</dbReference>
<gene>
    <name evidence="1" type="ORF">H310_02484</name>
</gene>
<dbReference type="GeneID" id="20079534"/>